<sequence length="99" mass="11093">MENHREGLLGEDRMEQPGVGQSQETQRTPRRDVNAGAPWDKLFLISVIPLDLIFCPVIREDRSGSSTAYAERIGHPDKTLICAHECDCNGYRRGRGAAR</sequence>
<feature type="region of interest" description="Disordered" evidence="1">
    <location>
        <begin position="1"/>
        <end position="33"/>
    </location>
</feature>
<evidence type="ECO:0000256" key="1">
    <source>
        <dbReference type="SAM" id="MobiDB-lite"/>
    </source>
</evidence>
<evidence type="ECO:0000313" key="2">
    <source>
        <dbReference type="EMBL" id="GID51621.1"/>
    </source>
</evidence>
<evidence type="ECO:0000313" key="3">
    <source>
        <dbReference type="Proteomes" id="UP000612282"/>
    </source>
</evidence>
<feature type="compositionally biased region" description="Basic and acidic residues" evidence="1">
    <location>
        <begin position="1"/>
        <end position="15"/>
    </location>
</feature>
<proteinExistence type="predicted"/>
<organism evidence="2 3">
    <name type="scientific">Actinoplanes couchii</name>
    <dbReference type="NCBI Taxonomy" id="403638"/>
    <lineage>
        <taxon>Bacteria</taxon>
        <taxon>Bacillati</taxon>
        <taxon>Actinomycetota</taxon>
        <taxon>Actinomycetes</taxon>
        <taxon>Micromonosporales</taxon>
        <taxon>Micromonosporaceae</taxon>
        <taxon>Actinoplanes</taxon>
    </lineage>
</organism>
<name>A0ABQ3WZB7_9ACTN</name>
<gene>
    <name evidence="2" type="ORF">Aco03nite_000250</name>
</gene>
<dbReference type="EMBL" id="BOMG01000002">
    <property type="protein sequence ID" value="GID51621.1"/>
    <property type="molecule type" value="Genomic_DNA"/>
</dbReference>
<dbReference type="Proteomes" id="UP000612282">
    <property type="component" value="Unassembled WGS sequence"/>
</dbReference>
<keyword evidence="3" id="KW-1185">Reference proteome</keyword>
<protein>
    <submittedName>
        <fullName evidence="2">Uncharacterized protein</fullName>
    </submittedName>
</protein>
<accession>A0ABQ3WZB7</accession>
<reference evidence="2 3" key="1">
    <citation type="submission" date="2021-01" db="EMBL/GenBank/DDBJ databases">
        <title>Whole genome shotgun sequence of Actinoplanes couchii NBRC 106145.</title>
        <authorList>
            <person name="Komaki H."/>
            <person name="Tamura T."/>
        </authorList>
    </citation>
    <scope>NUCLEOTIDE SEQUENCE [LARGE SCALE GENOMIC DNA]</scope>
    <source>
        <strain evidence="2 3">NBRC 106145</strain>
    </source>
</reference>
<comment type="caution">
    <text evidence="2">The sequence shown here is derived from an EMBL/GenBank/DDBJ whole genome shotgun (WGS) entry which is preliminary data.</text>
</comment>